<dbReference type="Gene3D" id="3.30.450.20">
    <property type="entry name" value="PAS domain"/>
    <property type="match status" value="1"/>
</dbReference>
<keyword evidence="3" id="KW-1185">Reference proteome</keyword>
<dbReference type="SUPFAM" id="SSF109604">
    <property type="entry name" value="HD-domain/PDEase-like"/>
    <property type="match status" value="1"/>
</dbReference>
<dbReference type="GO" id="GO:0004114">
    <property type="term" value="F:3',5'-cyclic-nucleotide phosphodiesterase activity"/>
    <property type="evidence" value="ECO:0007669"/>
    <property type="project" value="InterPro"/>
</dbReference>
<gene>
    <name evidence="2" type="ORF">KIPB_002790</name>
</gene>
<proteinExistence type="predicted"/>
<dbReference type="InterPro" id="IPR036971">
    <property type="entry name" value="PDEase_catalytic_dom_sf"/>
</dbReference>
<dbReference type="GO" id="GO:0007165">
    <property type="term" value="P:signal transduction"/>
    <property type="evidence" value="ECO:0007669"/>
    <property type="project" value="InterPro"/>
</dbReference>
<dbReference type="AlphaFoldDB" id="A0A9K3GGY4"/>
<dbReference type="InterPro" id="IPR002073">
    <property type="entry name" value="PDEase_catalytic_dom"/>
</dbReference>
<sequence length="656" mass="73133">MLKDIFNAVVGEIHSPGVSCEVCNSLLPYVPVGNDEWSLSKQEEYMVTLCLHALYSGIEIEGVEGVEAEVYPVSLLTLAYTSLLKRLYPQSPVLGQILLDSISSMTVTALSGTMPYLLQSDAFGFSGPVFVTGADDILALLQMMTADPVYLHLVTHLRLLAGSVASGCIYTHRNGHDATTGGRSYSEFHGIQARVSAEMQAVGEPSHSALKPVYPTVSRVTKLDYQDRAPYILADWHAPSQSPSDKDGTVHGHGEMGSVTMVPEVDTHRQPAKCRHTYLADNCRPLVRSWAYNVVDGKAQNTRTWLYRKWCDLCGIVGDDAETEELYAFPAHIRPMDIPRVTKCMADCHEIGTPFFVCYAQRVPKDIYYWIRDTGSVVRYGKDGKPELIAGYVERLPANIKATDPLESILSAISRNPTHGSSPCKFNGKRSKLKPQSIPFSPWMQRRKPALYFLPKEGGPVDNYPPTLPERMFSPSNHINTCHYCVDSILRKSHDLHENWSAHTLLDESLNNTAFDAHGFHEQMGPFSFGWLFLYAHVQLVGSCPIHMHIGVRALARVLFSMFRLHRSVPFHNSVHTLDMLQMTLTLSHAIRRSFVGKVLLSPLMQLLVMFAACAKNLDNPGLSTDYLVGTNNPVTIIHGRWKPKERQVSAVQLEL</sequence>
<dbReference type="Proteomes" id="UP000265618">
    <property type="component" value="Unassembled WGS sequence"/>
</dbReference>
<dbReference type="EMBL" id="BDIP01000490">
    <property type="protein sequence ID" value="GIQ81776.1"/>
    <property type="molecule type" value="Genomic_DNA"/>
</dbReference>
<dbReference type="PROSITE" id="PS51845">
    <property type="entry name" value="PDEASE_I_2"/>
    <property type="match status" value="1"/>
</dbReference>
<evidence type="ECO:0000313" key="2">
    <source>
        <dbReference type="EMBL" id="GIQ81776.1"/>
    </source>
</evidence>
<evidence type="ECO:0000313" key="3">
    <source>
        <dbReference type="Proteomes" id="UP000265618"/>
    </source>
</evidence>
<comment type="caution">
    <text evidence="2">The sequence shown here is derived from an EMBL/GenBank/DDBJ whole genome shotgun (WGS) entry which is preliminary data.</text>
</comment>
<dbReference type="Gene3D" id="1.10.1300.10">
    <property type="entry name" value="3'5'-cyclic nucleotide phosphodiesterase, catalytic domain"/>
    <property type="match status" value="1"/>
</dbReference>
<feature type="domain" description="PDEase" evidence="1">
    <location>
        <begin position="493"/>
        <end position="656"/>
    </location>
</feature>
<evidence type="ECO:0000259" key="1">
    <source>
        <dbReference type="PROSITE" id="PS51845"/>
    </source>
</evidence>
<accession>A0A9K3GGY4</accession>
<name>A0A9K3GGY4_9EUKA</name>
<organism evidence="2 3">
    <name type="scientific">Kipferlia bialata</name>
    <dbReference type="NCBI Taxonomy" id="797122"/>
    <lineage>
        <taxon>Eukaryota</taxon>
        <taxon>Metamonada</taxon>
        <taxon>Carpediemonas-like organisms</taxon>
        <taxon>Kipferlia</taxon>
    </lineage>
</organism>
<protein>
    <recommendedName>
        <fullName evidence="1">PDEase domain-containing protein</fullName>
    </recommendedName>
</protein>
<reference evidence="2 3" key="1">
    <citation type="journal article" date="2018" name="PLoS ONE">
        <title>The draft genome of Kipferlia bialata reveals reductive genome evolution in fornicate parasites.</title>
        <authorList>
            <person name="Tanifuji G."/>
            <person name="Takabayashi S."/>
            <person name="Kume K."/>
            <person name="Takagi M."/>
            <person name="Nakayama T."/>
            <person name="Kamikawa R."/>
            <person name="Inagaki Y."/>
            <person name="Hashimoto T."/>
        </authorList>
    </citation>
    <scope>NUCLEOTIDE SEQUENCE [LARGE SCALE GENOMIC DNA]</scope>
    <source>
        <strain evidence="2">NY0173</strain>
    </source>
</reference>